<dbReference type="RefSeq" id="XP_002551028.1">
    <property type="nucleotide sequence ID" value="XM_002550982.1"/>
</dbReference>
<evidence type="ECO:0000313" key="1">
    <source>
        <dbReference type="EMBL" id="EER30874.1"/>
    </source>
</evidence>
<dbReference type="EMBL" id="GG692402">
    <property type="protein sequence ID" value="EER30874.1"/>
    <property type="molecule type" value="Genomic_DNA"/>
</dbReference>
<dbReference type="VEuPathDB" id="FungiDB:CTRG_05326"/>
<dbReference type="HOGENOM" id="CLU_1618789_0_0_1"/>
<evidence type="ECO:0000313" key="2">
    <source>
        <dbReference type="Proteomes" id="UP000002037"/>
    </source>
</evidence>
<sequence>MSLLKVILQHDMTNSSLSLGVILFVITSLSNGTCDKSKSKNPLTTTISKDFESPIEIANASTSKPGSGFKHNCASSERIGFPFESLELINRGSLLLHQCKAPSRLSGFLIMQRNMLCQKWESSPSFNLKKSIKSSTSLKTSEFSSSNPESRHKINGLEILLKVG</sequence>
<dbReference type="KEGG" id="ctp:CTRG_05326"/>
<keyword evidence="2" id="KW-1185">Reference proteome</keyword>
<protein>
    <submittedName>
        <fullName evidence="1">Uncharacterized protein</fullName>
    </submittedName>
</protein>
<accession>C5MGX2</accession>
<name>C5MGX2_CANTT</name>
<organism evidence="1 2">
    <name type="scientific">Candida tropicalis (strain ATCC MYA-3404 / T1)</name>
    <name type="common">Yeast</name>
    <dbReference type="NCBI Taxonomy" id="294747"/>
    <lineage>
        <taxon>Eukaryota</taxon>
        <taxon>Fungi</taxon>
        <taxon>Dikarya</taxon>
        <taxon>Ascomycota</taxon>
        <taxon>Saccharomycotina</taxon>
        <taxon>Pichiomycetes</taxon>
        <taxon>Debaryomycetaceae</taxon>
        <taxon>Candida/Lodderomyces clade</taxon>
        <taxon>Candida</taxon>
    </lineage>
</organism>
<dbReference type="AlphaFoldDB" id="C5MGX2"/>
<proteinExistence type="predicted"/>
<reference evidence="1 2" key="1">
    <citation type="journal article" date="2009" name="Nature">
        <title>Evolution of pathogenicity and sexual reproduction in eight Candida genomes.</title>
        <authorList>
            <person name="Butler G."/>
            <person name="Rasmussen M.D."/>
            <person name="Lin M.F."/>
            <person name="Santos M.A."/>
            <person name="Sakthikumar S."/>
            <person name="Munro C.A."/>
            <person name="Rheinbay E."/>
            <person name="Grabherr M."/>
            <person name="Forche A."/>
            <person name="Reedy J.L."/>
            <person name="Agrafioti I."/>
            <person name="Arnaud M.B."/>
            <person name="Bates S."/>
            <person name="Brown A.J."/>
            <person name="Brunke S."/>
            <person name="Costanzo M.C."/>
            <person name="Fitzpatrick D.A."/>
            <person name="de Groot P.W."/>
            <person name="Harris D."/>
            <person name="Hoyer L.L."/>
            <person name="Hube B."/>
            <person name="Klis F.M."/>
            <person name="Kodira C."/>
            <person name="Lennard N."/>
            <person name="Logue M.E."/>
            <person name="Martin R."/>
            <person name="Neiman A.M."/>
            <person name="Nikolaou E."/>
            <person name="Quail M.A."/>
            <person name="Quinn J."/>
            <person name="Santos M.C."/>
            <person name="Schmitzberger F.F."/>
            <person name="Sherlock G."/>
            <person name="Shah P."/>
            <person name="Silverstein K.A."/>
            <person name="Skrzypek M.S."/>
            <person name="Soll D."/>
            <person name="Staggs R."/>
            <person name="Stansfield I."/>
            <person name="Stumpf M.P."/>
            <person name="Sudbery P.E."/>
            <person name="Srikantha T."/>
            <person name="Zeng Q."/>
            <person name="Berman J."/>
            <person name="Berriman M."/>
            <person name="Heitman J."/>
            <person name="Gow N.A."/>
            <person name="Lorenz M.C."/>
            <person name="Birren B.W."/>
            <person name="Kellis M."/>
            <person name="Cuomo C.A."/>
        </authorList>
    </citation>
    <scope>NUCLEOTIDE SEQUENCE [LARGE SCALE GENOMIC DNA]</scope>
    <source>
        <strain evidence="2">ATCC MYA-3404 / T1</strain>
    </source>
</reference>
<dbReference type="GeneID" id="8299647"/>
<dbReference type="Proteomes" id="UP000002037">
    <property type="component" value="Unassembled WGS sequence"/>
</dbReference>
<gene>
    <name evidence="1" type="ORF">CTRG_05326</name>
</gene>